<keyword evidence="3" id="KW-1185">Reference proteome</keyword>
<keyword evidence="1" id="KW-0812">Transmembrane</keyword>
<dbReference type="AlphaFoldDB" id="A0A918QGY0"/>
<reference evidence="2" key="2">
    <citation type="submission" date="2020-09" db="EMBL/GenBank/DDBJ databases">
        <authorList>
            <person name="Sun Q."/>
            <person name="Ohkuma M."/>
        </authorList>
    </citation>
    <scope>NUCLEOTIDE SEQUENCE</scope>
    <source>
        <strain evidence="2">JCM 4988</strain>
    </source>
</reference>
<dbReference type="RefSeq" id="WP_268247232.1">
    <property type="nucleotide sequence ID" value="NZ_BMWG01000016.1"/>
</dbReference>
<organism evidence="2 3">
    <name type="scientific">Streptomyces inusitatus</name>
    <dbReference type="NCBI Taxonomy" id="68221"/>
    <lineage>
        <taxon>Bacteria</taxon>
        <taxon>Bacillati</taxon>
        <taxon>Actinomycetota</taxon>
        <taxon>Actinomycetes</taxon>
        <taxon>Kitasatosporales</taxon>
        <taxon>Streptomycetaceae</taxon>
        <taxon>Streptomyces</taxon>
    </lineage>
</organism>
<feature type="transmembrane region" description="Helical" evidence="1">
    <location>
        <begin position="15"/>
        <end position="34"/>
    </location>
</feature>
<sequence length="44" mass="4718">MRVFGAVVSDGPRSVALLMVVILVLVLVLVLIFGPGTPDKPEIW</sequence>
<keyword evidence="1" id="KW-1133">Transmembrane helix</keyword>
<evidence type="ECO:0000256" key="1">
    <source>
        <dbReference type="SAM" id="Phobius"/>
    </source>
</evidence>
<dbReference type="Proteomes" id="UP000630936">
    <property type="component" value="Unassembled WGS sequence"/>
</dbReference>
<name>A0A918QGY0_9ACTN</name>
<evidence type="ECO:0000313" key="3">
    <source>
        <dbReference type="Proteomes" id="UP000630936"/>
    </source>
</evidence>
<comment type="caution">
    <text evidence="2">The sequence shown here is derived from an EMBL/GenBank/DDBJ whole genome shotgun (WGS) entry which is preliminary data.</text>
</comment>
<dbReference type="EMBL" id="BMWG01000016">
    <property type="protein sequence ID" value="GGZ46742.1"/>
    <property type="molecule type" value="Genomic_DNA"/>
</dbReference>
<gene>
    <name evidence="2" type="ORF">GCM10010387_46500</name>
</gene>
<evidence type="ECO:0000313" key="2">
    <source>
        <dbReference type="EMBL" id="GGZ46742.1"/>
    </source>
</evidence>
<reference evidence="2" key="1">
    <citation type="journal article" date="2014" name="Int. J. Syst. Evol. Microbiol.">
        <title>Complete genome sequence of Corynebacterium casei LMG S-19264T (=DSM 44701T), isolated from a smear-ripened cheese.</title>
        <authorList>
            <consortium name="US DOE Joint Genome Institute (JGI-PGF)"/>
            <person name="Walter F."/>
            <person name="Albersmeier A."/>
            <person name="Kalinowski J."/>
            <person name="Ruckert C."/>
        </authorList>
    </citation>
    <scope>NUCLEOTIDE SEQUENCE</scope>
    <source>
        <strain evidence="2">JCM 4988</strain>
    </source>
</reference>
<proteinExistence type="predicted"/>
<keyword evidence="1" id="KW-0472">Membrane</keyword>
<accession>A0A918QGY0</accession>
<protein>
    <submittedName>
        <fullName evidence="2">Uncharacterized protein</fullName>
    </submittedName>
</protein>